<dbReference type="Proteomes" id="UP001302249">
    <property type="component" value="Chromosome"/>
</dbReference>
<dbReference type="InterPro" id="IPR050979">
    <property type="entry name" value="LD-transpeptidase"/>
</dbReference>
<accession>A0ABZ0B837</accession>
<evidence type="ECO:0000256" key="2">
    <source>
        <dbReference type="ARBA" id="ARBA00005992"/>
    </source>
</evidence>
<dbReference type="PIRSF" id="PIRSF029342">
    <property type="entry name" value="UCP029342_ErfK/YbiS/YcfS/YnhG"/>
    <property type="match status" value="1"/>
</dbReference>
<dbReference type="PANTHER" id="PTHR30582:SF2">
    <property type="entry name" value="L,D-TRANSPEPTIDASE YCIB-RELATED"/>
    <property type="match status" value="1"/>
</dbReference>
<sequence>MLTYLAYLIALTSPAVPATAQAVPDAPAATAPAPSVLDGPIEKLKPGEYLWAPQIAPDGPVTMVISLAAQRAFVYRNGVPIGVSTISSGKPGHRTPTGVFTILQKDVDHHSNLYNSAPMPFMQRLTWDGIALHAGDLPGYPASHGCIRLPLAFAKLLFDTTELGLTVVVTDDACVPEVSPAPSPLPSRSRDARGARQAYRWMPERAPHGPVSIVVSGRDRRIVVLRNGVEIGSASVSLDAPITRTQAFTLRAIDAKGAHWMRLPLPETASDSAGGELSAEERAAGHVAEGFRTTLEAILEPGATMLVTRGTLASSGTGARLPVLEADPGSP</sequence>
<feature type="active site" description="Proton donor/acceptor" evidence="7">
    <location>
        <position position="133"/>
    </location>
</feature>
<evidence type="ECO:0000256" key="7">
    <source>
        <dbReference type="PROSITE-ProRule" id="PRU01373"/>
    </source>
</evidence>
<gene>
    <name evidence="10" type="ORF">RPR59_14375</name>
</gene>
<evidence type="ECO:0000313" key="11">
    <source>
        <dbReference type="Proteomes" id="UP001302249"/>
    </source>
</evidence>
<keyword evidence="6 7" id="KW-0961">Cell wall biogenesis/degradation</keyword>
<evidence type="ECO:0000313" key="10">
    <source>
        <dbReference type="EMBL" id="WNO53602.1"/>
    </source>
</evidence>
<name>A0ABZ0B837_9SPHN</name>
<dbReference type="PROSITE" id="PS52029">
    <property type="entry name" value="LD_TPASE"/>
    <property type="match status" value="1"/>
</dbReference>
<keyword evidence="4 7" id="KW-0133">Cell shape</keyword>
<dbReference type="InterPro" id="IPR038063">
    <property type="entry name" value="Transpep_catalytic_dom"/>
</dbReference>
<feature type="chain" id="PRO_5046999283" evidence="8">
    <location>
        <begin position="23"/>
        <end position="331"/>
    </location>
</feature>
<proteinExistence type="inferred from homology"/>
<evidence type="ECO:0000256" key="6">
    <source>
        <dbReference type="ARBA" id="ARBA00023316"/>
    </source>
</evidence>
<dbReference type="NCBIfam" id="NF004785">
    <property type="entry name" value="PRK06132.1-2"/>
    <property type="match status" value="1"/>
</dbReference>
<dbReference type="RefSeq" id="WP_313915207.1">
    <property type="nucleotide sequence ID" value="NZ_CP135076.1"/>
</dbReference>
<keyword evidence="11" id="KW-1185">Reference proteome</keyword>
<dbReference type="EMBL" id="CP135076">
    <property type="protein sequence ID" value="WNO53602.1"/>
    <property type="molecule type" value="Genomic_DNA"/>
</dbReference>
<evidence type="ECO:0000256" key="5">
    <source>
        <dbReference type="ARBA" id="ARBA00022984"/>
    </source>
</evidence>
<evidence type="ECO:0000256" key="8">
    <source>
        <dbReference type="SAM" id="SignalP"/>
    </source>
</evidence>
<evidence type="ECO:0000259" key="9">
    <source>
        <dbReference type="PROSITE" id="PS52029"/>
    </source>
</evidence>
<protein>
    <submittedName>
        <fullName evidence="10">L,D-transpeptidase</fullName>
    </submittedName>
</protein>
<dbReference type="Pfam" id="PF03734">
    <property type="entry name" value="YkuD"/>
    <property type="match status" value="1"/>
</dbReference>
<dbReference type="InterPro" id="IPR016915">
    <property type="entry name" value="UCP029342"/>
</dbReference>
<evidence type="ECO:0000256" key="4">
    <source>
        <dbReference type="ARBA" id="ARBA00022960"/>
    </source>
</evidence>
<reference evidence="10 11" key="1">
    <citation type="submission" date="2023-09" db="EMBL/GenBank/DDBJ databases">
        <authorList>
            <person name="Rey-Velasco X."/>
        </authorList>
    </citation>
    <scope>NUCLEOTIDE SEQUENCE [LARGE SCALE GENOMIC DNA]</scope>
    <source>
        <strain evidence="10 11">W311</strain>
    </source>
</reference>
<feature type="signal peptide" evidence="8">
    <location>
        <begin position="1"/>
        <end position="22"/>
    </location>
</feature>
<comment type="pathway">
    <text evidence="1 7">Cell wall biogenesis; peptidoglycan biosynthesis.</text>
</comment>
<evidence type="ECO:0000256" key="3">
    <source>
        <dbReference type="ARBA" id="ARBA00022679"/>
    </source>
</evidence>
<dbReference type="PANTHER" id="PTHR30582">
    <property type="entry name" value="L,D-TRANSPEPTIDASE"/>
    <property type="match status" value="1"/>
</dbReference>
<evidence type="ECO:0000256" key="1">
    <source>
        <dbReference type="ARBA" id="ARBA00004752"/>
    </source>
</evidence>
<dbReference type="InterPro" id="IPR005490">
    <property type="entry name" value="LD_TPept_cat_dom"/>
</dbReference>
<comment type="similarity">
    <text evidence="2">Belongs to the YkuD family.</text>
</comment>
<dbReference type="SUPFAM" id="SSF141523">
    <property type="entry name" value="L,D-transpeptidase catalytic domain-like"/>
    <property type="match status" value="1"/>
</dbReference>
<keyword evidence="8" id="KW-0732">Signal</keyword>
<organism evidence="10 11">
    <name type="scientific">Stakelama saccharophila</name>
    <dbReference type="NCBI Taxonomy" id="3075605"/>
    <lineage>
        <taxon>Bacteria</taxon>
        <taxon>Pseudomonadati</taxon>
        <taxon>Pseudomonadota</taxon>
        <taxon>Alphaproteobacteria</taxon>
        <taxon>Sphingomonadales</taxon>
        <taxon>Sphingomonadaceae</taxon>
        <taxon>Stakelama</taxon>
    </lineage>
</organism>
<feature type="active site" description="Nucleophile" evidence="7">
    <location>
        <position position="146"/>
    </location>
</feature>
<keyword evidence="5 7" id="KW-0573">Peptidoglycan synthesis</keyword>
<dbReference type="CDD" id="cd16913">
    <property type="entry name" value="YkuD_like"/>
    <property type="match status" value="1"/>
</dbReference>
<dbReference type="Gene3D" id="2.40.440.10">
    <property type="entry name" value="L,D-transpeptidase catalytic domain-like"/>
    <property type="match status" value="1"/>
</dbReference>
<feature type="domain" description="L,D-TPase catalytic" evidence="9">
    <location>
        <begin position="61"/>
        <end position="170"/>
    </location>
</feature>
<keyword evidence="3" id="KW-0808">Transferase</keyword>